<dbReference type="InterPro" id="IPR000960">
    <property type="entry name" value="Flavin_mOase"/>
</dbReference>
<dbReference type="Pfam" id="PF00743">
    <property type="entry name" value="FMO-like"/>
    <property type="match status" value="4"/>
</dbReference>
<keyword evidence="10" id="KW-1185">Reference proteome</keyword>
<evidence type="ECO:0000313" key="9">
    <source>
        <dbReference type="EnsemblMetazoa" id="ACHR001364-PA"/>
    </source>
</evidence>
<keyword evidence="6 8" id="KW-0560">Oxidoreductase</keyword>
<evidence type="ECO:0000256" key="7">
    <source>
        <dbReference type="ARBA" id="ARBA00023033"/>
    </source>
</evidence>
<evidence type="ECO:0000256" key="6">
    <source>
        <dbReference type="ARBA" id="ARBA00023002"/>
    </source>
</evidence>
<reference evidence="9" key="2">
    <citation type="submission" date="2020-05" db="UniProtKB">
        <authorList>
            <consortium name="EnsemblMetazoa"/>
        </authorList>
    </citation>
    <scope>IDENTIFICATION</scope>
    <source>
        <strain evidence="9">ACHKN1017</strain>
    </source>
</reference>
<evidence type="ECO:0000256" key="8">
    <source>
        <dbReference type="RuleBase" id="RU361177"/>
    </source>
</evidence>
<dbReference type="FunFam" id="3.50.50.60:FF:000138">
    <property type="entry name" value="Flavin-containing monooxygenase"/>
    <property type="match status" value="2"/>
</dbReference>
<dbReference type="InterPro" id="IPR050346">
    <property type="entry name" value="FMO-like"/>
</dbReference>
<evidence type="ECO:0000313" key="10">
    <source>
        <dbReference type="Proteomes" id="UP000075881"/>
    </source>
</evidence>
<accession>A0A182JS82</accession>
<reference evidence="10" key="1">
    <citation type="submission" date="2013-03" db="EMBL/GenBank/DDBJ databases">
        <title>The Genome Sequence of Anopheles christyi ACHKN1017.</title>
        <authorList>
            <consortium name="The Broad Institute Genomics Platform"/>
            <person name="Neafsey D.E."/>
            <person name="Besansky N."/>
            <person name="Walker B."/>
            <person name="Young S.K."/>
            <person name="Zeng Q."/>
            <person name="Gargeya S."/>
            <person name="Fitzgerald M."/>
            <person name="Haas B."/>
            <person name="Abouelleil A."/>
            <person name="Allen A.W."/>
            <person name="Alvarado L."/>
            <person name="Arachchi H.M."/>
            <person name="Berlin A.M."/>
            <person name="Chapman S.B."/>
            <person name="Gainer-Dewar J."/>
            <person name="Goldberg J."/>
            <person name="Griggs A."/>
            <person name="Gujja S."/>
            <person name="Hansen M."/>
            <person name="Howarth C."/>
            <person name="Imamovic A."/>
            <person name="Ireland A."/>
            <person name="Larimer J."/>
            <person name="McCowan C."/>
            <person name="Murphy C."/>
            <person name="Pearson M."/>
            <person name="Poon T.W."/>
            <person name="Priest M."/>
            <person name="Roberts A."/>
            <person name="Saif S."/>
            <person name="Shea T."/>
            <person name="Sisk P."/>
            <person name="Sykes S."/>
            <person name="Wortman J."/>
            <person name="Nusbaum C."/>
            <person name="Birren B."/>
        </authorList>
    </citation>
    <scope>NUCLEOTIDE SEQUENCE [LARGE SCALE GENOMIC DNA]</scope>
    <source>
        <strain evidence="10">ACHKN1017</strain>
    </source>
</reference>
<protein>
    <recommendedName>
        <fullName evidence="8">Flavin-containing monooxygenase</fullName>
        <ecNumber evidence="8">1.-.-.-</ecNumber>
    </recommendedName>
</protein>
<dbReference type="GO" id="GO:0004499">
    <property type="term" value="F:N,N-dimethylaniline monooxygenase activity"/>
    <property type="evidence" value="ECO:0007669"/>
    <property type="project" value="InterPro"/>
</dbReference>
<keyword evidence="3 8" id="KW-0285">Flavoprotein</keyword>
<evidence type="ECO:0000256" key="2">
    <source>
        <dbReference type="ARBA" id="ARBA00009183"/>
    </source>
</evidence>
<keyword evidence="4 8" id="KW-0274">FAD</keyword>
<evidence type="ECO:0000256" key="3">
    <source>
        <dbReference type="ARBA" id="ARBA00022630"/>
    </source>
</evidence>
<organism evidence="9 10">
    <name type="scientific">Anopheles christyi</name>
    <dbReference type="NCBI Taxonomy" id="43041"/>
    <lineage>
        <taxon>Eukaryota</taxon>
        <taxon>Metazoa</taxon>
        <taxon>Ecdysozoa</taxon>
        <taxon>Arthropoda</taxon>
        <taxon>Hexapoda</taxon>
        <taxon>Insecta</taxon>
        <taxon>Pterygota</taxon>
        <taxon>Neoptera</taxon>
        <taxon>Endopterygota</taxon>
        <taxon>Diptera</taxon>
        <taxon>Nematocera</taxon>
        <taxon>Culicoidea</taxon>
        <taxon>Culicidae</taxon>
        <taxon>Anophelinae</taxon>
        <taxon>Anopheles</taxon>
    </lineage>
</organism>
<dbReference type="InterPro" id="IPR036188">
    <property type="entry name" value="FAD/NAD-bd_sf"/>
</dbReference>
<sequence length="855" mass="98265">KEQAKRYCVIGAGSSGICAAKTILESGGNVTIYERTDQIGGTWVYTDEVGNDRYGLPVHTSMYQGLKTNLPKEIMGFPGYEMPAQPASYVRWDEVLQFIRDYSDHYDVTKRIAFAHLVEEIKPAPTGNDTWSVTVRHLTSGLRTTETYDFVLVCNGHYHTPSIPTYPGSECFLGKQLHSHDYRKSDTFKDQFVLVIGAGPSGTDLTLEAAKKAKTVYFSHHVPEKLKQLTFPSNVLQVPDVLRILPESVEFVDGSQQPVSVIFYCTGYRYSFPFLHPDCGVQVDDNWVRPLYKHVLNINHPTMAFIGLPFYVCATLMFDLQARFCVTFYSGRLPMPEWDEMMSDHEREMNDRWSKGLKKRQAHMMGADYQGEYYHSLAYRAQIKPIPKVMTDMHIDSGRRKKEDLQNYRNDVYRIVDENTFVKLSVAIHHIRRSRQVNMKYCIIGAGMAGLAAARRVLEIGAEVTIFERMDQIGGTWIYTDEVGVDRYGLPVHTSMYRGLRTNLPKEVMGYPDFPIPAQRNSYIVSEDILSFLRLYADRYNIKTCIKFEHHVVQVHSTDGERWIVEVENLTNQQKQLHVFDFLFICNGHYHTPSVPKVEGRDCFRGQQLHSHDYRSSEHYKDKAVLVIGAGPSGMDIALELAKTARRVTISHHMERLAFPFPSNLSQQPDVSMLTKIGAKFTNGQEESFDVVLYCTGFRYSFPFLGADCGIRVQDNYVQSLYKHCININHPTMAFIGLPFYVCAAQMMDLQVRFCLTYFTGRQNFPPSNVMLDDAAQEFEDRLRRGYKRRHAHMMGPEQGRYYDDLARTAGIETVAPVMTKLHNESSQRFVDDLIHFREDVFKIVDEKHFEYVKE</sequence>
<dbReference type="STRING" id="43041.A0A182JS82"/>
<evidence type="ECO:0000256" key="5">
    <source>
        <dbReference type="ARBA" id="ARBA00022857"/>
    </source>
</evidence>
<evidence type="ECO:0000256" key="1">
    <source>
        <dbReference type="ARBA" id="ARBA00001974"/>
    </source>
</evidence>
<keyword evidence="5" id="KW-0521">NADP</keyword>
<dbReference type="EnsemblMetazoa" id="ACHR001364-RA">
    <property type="protein sequence ID" value="ACHR001364-PA"/>
    <property type="gene ID" value="ACHR001364"/>
</dbReference>
<dbReference type="EC" id="1.-.-.-" evidence="8"/>
<dbReference type="GO" id="GO:0050660">
    <property type="term" value="F:flavin adenine dinucleotide binding"/>
    <property type="evidence" value="ECO:0007669"/>
    <property type="project" value="InterPro"/>
</dbReference>
<dbReference type="SUPFAM" id="SSF51905">
    <property type="entry name" value="FAD/NAD(P)-binding domain"/>
    <property type="match status" value="4"/>
</dbReference>
<dbReference type="PRINTS" id="PR00370">
    <property type="entry name" value="FMOXYGENASE"/>
</dbReference>
<comment type="cofactor">
    <cofactor evidence="1 8">
        <name>FAD</name>
        <dbReference type="ChEBI" id="CHEBI:57692"/>
    </cofactor>
</comment>
<evidence type="ECO:0000256" key="4">
    <source>
        <dbReference type="ARBA" id="ARBA00022827"/>
    </source>
</evidence>
<dbReference type="InterPro" id="IPR020946">
    <property type="entry name" value="Flavin_mOase-like"/>
</dbReference>
<dbReference type="PANTHER" id="PTHR23023">
    <property type="entry name" value="DIMETHYLANILINE MONOOXYGENASE"/>
    <property type="match status" value="1"/>
</dbReference>
<dbReference type="AlphaFoldDB" id="A0A182JS82"/>
<keyword evidence="7 8" id="KW-0503">Monooxygenase</keyword>
<proteinExistence type="inferred from homology"/>
<dbReference type="VEuPathDB" id="VectorBase:ACHR001364"/>
<comment type="similarity">
    <text evidence="2 8">Belongs to the FMO family.</text>
</comment>
<dbReference type="Gene3D" id="3.50.50.60">
    <property type="entry name" value="FAD/NAD(P)-binding domain"/>
    <property type="match status" value="4"/>
</dbReference>
<dbReference type="Proteomes" id="UP000075881">
    <property type="component" value="Unassembled WGS sequence"/>
</dbReference>
<name>A0A182JS82_9DIPT</name>
<dbReference type="GO" id="GO:0050661">
    <property type="term" value="F:NADP binding"/>
    <property type="evidence" value="ECO:0007669"/>
    <property type="project" value="InterPro"/>
</dbReference>